<dbReference type="HAMAP" id="MF_00923">
    <property type="entry name" value="OM_assembly_BamB"/>
    <property type="match status" value="1"/>
</dbReference>
<dbReference type="EMBL" id="UOFX01000076">
    <property type="protein sequence ID" value="VAX10695.1"/>
    <property type="molecule type" value="Genomic_DNA"/>
</dbReference>
<feature type="domain" description="Pyrrolo-quinoline quinone repeat" evidence="4">
    <location>
        <begin position="85"/>
        <end position="316"/>
    </location>
</feature>
<evidence type="ECO:0000256" key="3">
    <source>
        <dbReference type="ARBA" id="ARBA00023237"/>
    </source>
</evidence>
<dbReference type="Gene3D" id="2.130.10.10">
    <property type="entry name" value="YVTN repeat-like/Quinoprotein amine dehydrogenase"/>
    <property type="match status" value="1"/>
</dbReference>
<dbReference type="SMART" id="SM00564">
    <property type="entry name" value="PQQ"/>
    <property type="match status" value="7"/>
</dbReference>
<proteinExistence type="inferred from homology"/>
<keyword evidence="2" id="KW-0472">Membrane</keyword>
<dbReference type="Pfam" id="PF13360">
    <property type="entry name" value="PQQ_2"/>
    <property type="match status" value="1"/>
</dbReference>
<name>A0A3B1BWB1_9ZZZZ</name>
<dbReference type="InterPro" id="IPR018391">
    <property type="entry name" value="PQQ_b-propeller_rpt"/>
</dbReference>
<sequence>MPYRLIVTVVTLLLAGCGSYETITSPSKWFETEDNIDPPAELVVLKDDVEVRTLWSTSVGKGTKGQRLELAPHVSNDMVYVADSRGNVVALNTASGDLVWEVDTELPLSGGPGAGVGLVLVGSRDGDVVALDAASGKEKWRKRVSSEILSVPQADQGMVIIHTMDGSLVGLDASTGEQIWDYKRSVPVLSLRGSSSPVISGTTVICGFASGKLVAFNLSNGDLLWEASISPPTGRTELERMVDIDGELAVVDGVIYAATFQGDLAAVSAETGVVLWRRSMSSHAGVGADLRQIYISDDEDHVWAVEPRNGAALWKQKKLHGRKLSAPAVLGSFILVGDFEGYVHWLSIEDGSLVARSRVGDDPISTPPIIDNGVAYIYGDGGDLAAFRESAN</sequence>
<evidence type="ECO:0000313" key="5">
    <source>
        <dbReference type="EMBL" id="VAX10695.1"/>
    </source>
</evidence>
<dbReference type="InterPro" id="IPR011047">
    <property type="entry name" value="Quinoprotein_ADH-like_sf"/>
</dbReference>
<dbReference type="InterPro" id="IPR017687">
    <property type="entry name" value="BamB"/>
</dbReference>
<evidence type="ECO:0000256" key="2">
    <source>
        <dbReference type="ARBA" id="ARBA00023136"/>
    </source>
</evidence>
<dbReference type="PROSITE" id="PS51257">
    <property type="entry name" value="PROKAR_LIPOPROTEIN"/>
    <property type="match status" value="1"/>
</dbReference>
<dbReference type="AlphaFoldDB" id="A0A3B1BWB1"/>
<dbReference type="PANTHER" id="PTHR34512">
    <property type="entry name" value="CELL SURFACE PROTEIN"/>
    <property type="match status" value="1"/>
</dbReference>
<gene>
    <name evidence="5" type="ORF">MNBD_GAMMA26-2428</name>
</gene>
<keyword evidence="3" id="KW-0998">Cell outer membrane</keyword>
<reference evidence="5" key="1">
    <citation type="submission" date="2018-06" db="EMBL/GenBank/DDBJ databases">
        <authorList>
            <person name="Zhirakovskaya E."/>
        </authorList>
    </citation>
    <scope>NUCLEOTIDE SEQUENCE</scope>
</reference>
<dbReference type="InterPro" id="IPR002372">
    <property type="entry name" value="PQQ_rpt_dom"/>
</dbReference>
<keyword evidence="1" id="KW-0732">Signal</keyword>
<dbReference type="SUPFAM" id="SSF50998">
    <property type="entry name" value="Quinoprotein alcohol dehydrogenase-like"/>
    <property type="match status" value="1"/>
</dbReference>
<organism evidence="5">
    <name type="scientific">hydrothermal vent metagenome</name>
    <dbReference type="NCBI Taxonomy" id="652676"/>
    <lineage>
        <taxon>unclassified sequences</taxon>
        <taxon>metagenomes</taxon>
        <taxon>ecological metagenomes</taxon>
    </lineage>
</organism>
<dbReference type="InterPro" id="IPR015943">
    <property type="entry name" value="WD40/YVTN_repeat-like_dom_sf"/>
</dbReference>
<protein>
    <submittedName>
        <fullName evidence="5">Outer membrane beta-barrel assembly protein BamB</fullName>
    </submittedName>
</protein>
<evidence type="ECO:0000256" key="1">
    <source>
        <dbReference type="ARBA" id="ARBA00022729"/>
    </source>
</evidence>
<accession>A0A3B1BWB1</accession>
<dbReference type="PANTHER" id="PTHR34512:SF30">
    <property type="entry name" value="OUTER MEMBRANE PROTEIN ASSEMBLY FACTOR BAMB"/>
    <property type="match status" value="1"/>
</dbReference>
<dbReference type="NCBIfam" id="TIGR03300">
    <property type="entry name" value="assembly_YfgL"/>
    <property type="match status" value="1"/>
</dbReference>
<evidence type="ECO:0000259" key="4">
    <source>
        <dbReference type="Pfam" id="PF13360"/>
    </source>
</evidence>